<dbReference type="EMBL" id="CP009787">
    <property type="protein sequence ID" value="AJJ09966.1"/>
    <property type="molecule type" value="Genomic_DNA"/>
</dbReference>
<proteinExistence type="predicted"/>
<dbReference type="Proteomes" id="UP000031914">
    <property type="component" value="Chromosome"/>
</dbReference>
<feature type="transmembrane region" description="Helical" evidence="1">
    <location>
        <begin position="12"/>
        <end position="36"/>
    </location>
</feature>
<gene>
    <name evidence="2" type="ORF">CH64_3661</name>
</gene>
<name>A0ABM5S9W0_YERRO</name>
<keyword evidence="3" id="KW-1185">Reference proteome</keyword>
<keyword evidence="1" id="KW-0472">Membrane</keyword>
<evidence type="ECO:0000313" key="3">
    <source>
        <dbReference type="Proteomes" id="UP000031914"/>
    </source>
</evidence>
<reference evidence="2 3" key="1">
    <citation type="journal article" date="2015" name="Genome Announc.">
        <title>Thirty-Two Complete Genome Assemblies of Nine Yersinia Species, Including Y. pestis, Y. pseudotuberculosis, and Y. enterocolitica.</title>
        <authorList>
            <person name="Johnson S.L."/>
            <person name="Daligault H.E."/>
            <person name="Davenport K.W."/>
            <person name="Jaissle J."/>
            <person name="Frey K.G."/>
            <person name="Ladner J.T."/>
            <person name="Broomall S.M."/>
            <person name="Bishop-Lilly K.A."/>
            <person name="Bruce D.C."/>
            <person name="Coyne S.R."/>
            <person name="Gibbons H.S."/>
            <person name="Lo C.C."/>
            <person name="Munk A.C."/>
            <person name="Rosenzweig C.N."/>
            <person name="Koroleva G.I."/>
            <person name="Palacios G.F."/>
            <person name="Redden C.L."/>
            <person name="Xu Y."/>
            <person name="Minogue T.D."/>
            <person name="Chain P.S."/>
        </authorList>
    </citation>
    <scope>NUCLEOTIDE SEQUENCE [LARGE SCALE GENOMIC DNA]</scope>
    <source>
        <strain evidence="2 3">YRA</strain>
    </source>
</reference>
<evidence type="ECO:0000256" key="1">
    <source>
        <dbReference type="SAM" id="Phobius"/>
    </source>
</evidence>
<evidence type="ECO:0000313" key="2">
    <source>
        <dbReference type="EMBL" id="AJJ09966.1"/>
    </source>
</evidence>
<organism evidence="2 3">
    <name type="scientific">Yersinia rohdei</name>
    <dbReference type="NCBI Taxonomy" id="29485"/>
    <lineage>
        <taxon>Bacteria</taxon>
        <taxon>Pseudomonadati</taxon>
        <taxon>Pseudomonadota</taxon>
        <taxon>Gammaproteobacteria</taxon>
        <taxon>Enterobacterales</taxon>
        <taxon>Yersiniaceae</taxon>
        <taxon>Yersinia</taxon>
    </lineage>
</organism>
<keyword evidence="1" id="KW-0812">Transmembrane</keyword>
<accession>A0ABM5S9W0</accession>
<keyword evidence="1" id="KW-1133">Transmembrane helix</keyword>
<sequence length="44" mass="5006">MYQKLKIAVPSLMAPFPFLLFAFPVVLVTPDILTLLPRSPLLFF</sequence>
<protein>
    <submittedName>
        <fullName evidence="2">Membrane protein</fullName>
    </submittedName>
</protein>